<sequence length="73" mass="8226">MDDSVHTRWPIIEVTAPDGGRSLWVAAVHPDKAVAAVKALVPWNYVARLTIHRFAPSRKSDELRAGQVRRLRL</sequence>
<accession>A0ABQ6BBC6</accession>
<organism evidence="1 2">
    <name type="scientific">Bradyrhizobium iriomotense</name>
    <dbReference type="NCBI Taxonomy" id="441950"/>
    <lineage>
        <taxon>Bacteria</taxon>
        <taxon>Pseudomonadati</taxon>
        <taxon>Pseudomonadota</taxon>
        <taxon>Alphaproteobacteria</taxon>
        <taxon>Hyphomicrobiales</taxon>
        <taxon>Nitrobacteraceae</taxon>
        <taxon>Bradyrhizobium</taxon>
    </lineage>
</organism>
<keyword evidence="2" id="KW-1185">Reference proteome</keyword>
<gene>
    <name evidence="1" type="ORF">GCM10007857_80950</name>
</gene>
<evidence type="ECO:0000313" key="1">
    <source>
        <dbReference type="EMBL" id="GLR91378.1"/>
    </source>
</evidence>
<dbReference type="EMBL" id="BSOW01000046">
    <property type="protein sequence ID" value="GLR91378.1"/>
    <property type="molecule type" value="Genomic_DNA"/>
</dbReference>
<name>A0ABQ6BBC6_9BRAD</name>
<comment type="caution">
    <text evidence="1">The sequence shown here is derived from an EMBL/GenBank/DDBJ whole genome shotgun (WGS) entry which is preliminary data.</text>
</comment>
<proteinExistence type="predicted"/>
<evidence type="ECO:0000313" key="2">
    <source>
        <dbReference type="Proteomes" id="UP001156905"/>
    </source>
</evidence>
<reference evidence="2" key="1">
    <citation type="journal article" date="2019" name="Int. J. Syst. Evol. Microbiol.">
        <title>The Global Catalogue of Microorganisms (GCM) 10K type strain sequencing project: providing services to taxonomists for standard genome sequencing and annotation.</title>
        <authorList>
            <consortium name="The Broad Institute Genomics Platform"/>
            <consortium name="The Broad Institute Genome Sequencing Center for Infectious Disease"/>
            <person name="Wu L."/>
            <person name="Ma J."/>
        </authorList>
    </citation>
    <scope>NUCLEOTIDE SEQUENCE [LARGE SCALE GENOMIC DNA]</scope>
    <source>
        <strain evidence="2">NBRC 102520</strain>
    </source>
</reference>
<protein>
    <submittedName>
        <fullName evidence="1">Uncharacterized protein</fullName>
    </submittedName>
</protein>
<dbReference type="Proteomes" id="UP001156905">
    <property type="component" value="Unassembled WGS sequence"/>
</dbReference>